<accession>A0ABR1FLK6</accession>
<dbReference type="InterPro" id="IPR036568">
    <property type="entry name" value="GGCT-like_sf"/>
</dbReference>
<dbReference type="EC" id="4.3.2.7" evidence="1"/>
<comment type="caution">
    <text evidence="3">The sequence shown here is derived from an EMBL/GenBank/DDBJ whole genome shotgun (WGS) entry which is preliminary data.</text>
</comment>
<reference evidence="3 4" key="1">
    <citation type="submission" date="2024-03" db="EMBL/GenBank/DDBJ databases">
        <title>Aureococcus anophagefferens CCMP1851 and Kratosvirus quantuckense: Draft genome of a second virus-susceptible host strain in the model system.</title>
        <authorList>
            <person name="Chase E."/>
            <person name="Truchon A.R."/>
            <person name="Schepens W."/>
            <person name="Wilhelm S.W."/>
        </authorList>
    </citation>
    <scope>NUCLEOTIDE SEQUENCE [LARGE SCALE GENOMIC DNA]</scope>
    <source>
        <strain evidence="3 4">CCMP1851</strain>
    </source>
</reference>
<evidence type="ECO:0000313" key="3">
    <source>
        <dbReference type="EMBL" id="KAK7233061.1"/>
    </source>
</evidence>
<dbReference type="InterPro" id="IPR013024">
    <property type="entry name" value="GGCT-like"/>
</dbReference>
<dbReference type="Pfam" id="PF04752">
    <property type="entry name" value="ChaC"/>
    <property type="match status" value="1"/>
</dbReference>
<dbReference type="Proteomes" id="UP001363151">
    <property type="component" value="Unassembled WGS sequence"/>
</dbReference>
<gene>
    <name evidence="3" type="ORF">SO694_00039264</name>
</gene>
<keyword evidence="4" id="KW-1185">Reference proteome</keyword>
<keyword evidence="2" id="KW-0456">Lyase</keyword>
<dbReference type="CDD" id="cd06661">
    <property type="entry name" value="GGCT_like"/>
    <property type="match status" value="1"/>
</dbReference>
<evidence type="ECO:0000256" key="1">
    <source>
        <dbReference type="ARBA" id="ARBA00012344"/>
    </source>
</evidence>
<dbReference type="PANTHER" id="PTHR12192">
    <property type="entry name" value="CATION TRANSPORT PROTEIN CHAC-RELATED"/>
    <property type="match status" value="1"/>
</dbReference>
<sequence length="205" mass="22045">MAAEWDAAAGVYKNARAASSCEVPNPLWIFGYGSLVWRPEERWSDYDARPCAVRGWRRYFAQLSTDHRGVPGAPGLVCTLLEDAPEATTRGVAYRVPDADADAVLDDLDFREKGGYTRKIARVVFDDGEAVDALVYSATRDNPNFVEGLDSDDAAAVDKAARIIATAVGPSGDNAAYLLNLADALEGTDAYLAALKARVVELQAS</sequence>
<protein>
    <recommendedName>
        <fullName evidence="1">glutathione-specific gamma-glutamylcyclotransferase</fullName>
        <ecNumber evidence="1">4.3.2.7</ecNumber>
    </recommendedName>
</protein>
<dbReference type="SUPFAM" id="SSF110857">
    <property type="entry name" value="Gamma-glutamyl cyclotransferase-like"/>
    <property type="match status" value="1"/>
</dbReference>
<proteinExistence type="predicted"/>
<dbReference type="PANTHER" id="PTHR12192:SF2">
    <property type="entry name" value="GLUTATHIONE-SPECIFIC GAMMA-GLUTAMYLCYCLOTRANSFERASE 2"/>
    <property type="match status" value="1"/>
</dbReference>
<dbReference type="Gene3D" id="3.10.490.10">
    <property type="entry name" value="Gamma-glutamyl cyclotransferase-like"/>
    <property type="match status" value="1"/>
</dbReference>
<dbReference type="EMBL" id="JBBJCI010000364">
    <property type="protein sequence ID" value="KAK7233061.1"/>
    <property type="molecule type" value="Genomic_DNA"/>
</dbReference>
<organism evidence="3 4">
    <name type="scientific">Aureococcus anophagefferens</name>
    <name type="common">Harmful bloom alga</name>
    <dbReference type="NCBI Taxonomy" id="44056"/>
    <lineage>
        <taxon>Eukaryota</taxon>
        <taxon>Sar</taxon>
        <taxon>Stramenopiles</taxon>
        <taxon>Ochrophyta</taxon>
        <taxon>Pelagophyceae</taxon>
        <taxon>Pelagomonadales</taxon>
        <taxon>Pelagomonadaceae</taxon>
        <taxon>Aureococcus</taxon>
    </lineage>
</organism>
<name>A0ABR1FLK6_AURAN</name>
<evidence type="ECO:0000256" key="2">
    <source>
        <dbReference type="ARBA" id="ARBA00023239"/>
    </source>
</evidence>
<evidence type="ECO:0000313" key="4">
    <source>
        <dbReference type="Proteomes" id="UP001363151"/>
    </source>
</evidence>
<dbReference type="InterPro" id="IPR006840">
    <property type="entry name" value="ChaC"/>
</dbReference>